<comment type="caution">
    <text evidence="4">The sequence shown here is derived from an EMBL/GenBank/DDBJ whole genome shotgun (WGS) entry which is preliminary data.</text>
</comment>
<proteinExistence type="predicted"/>
<dbReference type="GO" id="GO:0016787">
    <property type="term" value="F:hydrolase activity"/>
    <property type="evidence" value="ECO:0007669"/>
    <property type="project" value="UniProtKB-KW"/>
</dbReference>
<evidence type="ECO:0000313" key="5">
    <source>
        <dbReference type="Proteomes" id="UP000190626"/>
    </source>
</evidence>
<dbReference type="EMBL" id="MBTG01000006">
    <property type="protein sequence ID" value="OPH59669.1"/>
    <property type="molecule type" value="Genomic_DNA"/>
</dbReference>
<evidence type="ECO:0000256" key="1">
    <source>
        <dbReference type="PIRSR" id="PIRSR601310-1"/>
    </source>
</evidence>
<dbReference type="PROSITE" id="PS51084">
    <property type="entry name" value="HIT_2"/>
    <property type="match status" value="1"/>
</dbReference>
<feature type="domain" description="HIT" evidence="3">
    <location>
        <begin position="12"/>
        <end position="117"/>
    </location>
</feature>
<dbReference type="InterPro" id="IPR036265">
    <property type="entry name" value="HIT-like_sf"/>
</dbReference>
<dbReference type="Pfam" id="PF01230">
    <property type="entry name" value="HIT"/>
    <property type="match status" value="1"/>
</dbReference>
<dbReference type="GO" id="GO:0009117">
    <property type="term" value="P:nucleotide metabolic process"/>
    <property type="evidence" value="ECO:0007669"/>
    <property type="project" value="TreeGrafter"/>
</dbReference>
<sequence length="155" mass="17763">MGRRYRLNKNCLGCRLANGLEAAHMVYEDEVIACFLDIAPLNEGHLLLLPKEHHLDLDELDERTAMAIMRMSAALSKMLKELYRPDGITILQNGGKFNDLGHYHMHVFPRYEDDGFAWVEPADRNNNRGRLEETKAAIDGISKRYLHKPMGENDV</sequence>
<evidence type="ECO:0000313" key="4">
    <source>
        <dbReference type="EMBL" id="OPH59669.1"/>
    </source>
</evidence>
<dbReference type="Proteomes" id="UP000190626">
    <property type="component" value="Unassembled WGS sequence"/>
</dbReference>
<feature type="active site" description="Tele-AMP-histidine intermediate" evidence="1">
    <location>
        <position position="106"/>
    </location>
</feature>
<gene>
    <name evidence="4" type="ORF">BC351_19500</name>
</gene>
<dbReference type="PRINTS" id="PR00332">
    <property type="entry name" value="HISTRIAD"/>
</dbReference>
<dbReference type="Gene3D" id="3.30.428.10">
    <property type="entry name" value="HIT-like"/>
    <property type="match status" value="1"/>
</dbReference>
<dbReference type="PANTHER" id="PTHR46648:SF1">
    <property type="entry name" value="ADENOSINE 5'-MONOPHOSPHORAMIDASE HNT1"/>
    <property type="match status" value="1"/>
</dbReference>
<protein>
    <submittedName>
        <fullName evidence="4">HIT family hydrolase</fullName>
    </submittedName>
</protein>
<feature type="short sequence motif" description="Histidine triad motif" evidence="2">
    <location>
        <begin position="102"/>
        <end position="106"/>
    </location>
</feature>
<accession>A0A1V4HP18</accession>
<dbReference type="STRING" id="1469647.BC351_19500"/>
<name>A0A1V4HP18_9BACL</name>
<evidence type="ECO:0000256" key="2">
    <source>
        <dbReference type="PROSITE-ProRule" id="PRU00464"/>
    </source>
</evidence>
<organism evidence="4 5">
    <name type="scientific">Paenibacillus ferrarius</name>
    <dbReference type="NCBI Taxonomy" id="1469647"/>
    <lineage>
        <taxon>Bacteria</taxon>
        <taxon>Bacillati</taxon>
        <taxon>Bacillota</taxon>
        <taxon>Bacilli</taxon>
        <taxon>Bacillales</taxon>
        <taxon>Paenibacillaceae</taxon>
        <taxon>Paenibacillus</taxon>
    </lineage>
</organism>
<dbReference type="InterPro" id="IPR001310">
    <property type="entry name" value="Histidine_triad_HIT"/>
</dbReference>
<dbReference type="SUPFAM" id="SSF54197">
    <property type="entry name" value="HIT-like"/>
    <property type="match status" value="1"/>
</dbReference>
<reference evidence="5" key="1">
    <citation type="submission" date="2016-07" db="EMBL/GenBank/DDBJ databases">
        <authorList>
            <person name="Florea S."/>
            <person name="Webb J.S."/>
            <person name="Jaromczyk J."/>
            <person name="Schardl C.L."/>
        </authorList>
    </citation>
    <scope>NUCLEOTIDE SEQUENCE [LARGE SCALE GENOMIC DNA]</scope>
    <source>
        <strain evidence="5">CY1</strain>
    </source>
</reference>
<dbReference type="InterPro" id="IPR011146">
    <property type="entry name" value="HIT-like"/>
</dbReference>
<keyword evidence="4" id="KW-0378">Hydrolase</keyword>
<keyword evidence="5" id="KW-1185">Reference proteome</keyword>
<dbReference type="AlphaFoldDB" id="A0A1V4HP18"/>
<evidence type="ECO:0000259" key="3">
    <source>
        <dbReference type="PROSITE" id="PS51084"/>
    </source>
</evidence>
<dbReference type="PANTHER" id="PTHR46648">
    <property type="entry name" value="HIT FAMILY PROTEIN 1"/>
    <property type="match status" value="1"/>
</dbReference>